<proteinExistence type="predicted"/>
<dbReference type="Proteomes" id="UP000198427">
    <property type="component" value="Unassembled WGS sequence"/>
</dbReference>
<dbReference type="AlphaFoldDB" id="A0A2K9HCS9"/>
<dbReference type="KEGG" id="pje:CRM71_04305"/>
<comment type="caution">
    <text evidence="1">The sequence shown here is derived from an EMBL/GenBank/DDBJ whole genome shotgun (WGS) entry which is preliminary data.</text>
</comment>
<sequence length="210" mass="24167">MGFLSKLFGKKDAEQAKTGGMEDYMTLVRVYFQAVLAARLGINNLAMLPDLRTYKQTFRVPTLNNKLGVGEKASVRKTMKSIYNVDDNFFDEIDASIKKNCKKMQDIQPYLYQFQGYTQDLMMLIGNLMKFKLRVPGFFKKAIYTMTEKTVNDIFDKNSFSDPGVIKSVMAVRQYNQRLGFSRKWTSDFVYQIVMLAKKEPKPADDSSSK</sequence>
<protein>
    <submittedName>
        <fullName evidence="1">Uncharacterized protein</fullName>
    </submittedName>
</protein>
<dbReference type="OrthoDB" id="1034041at2"/>
<dbReference type="RefSeq" id="WP_089366638.1">
    <property type="nucleotide sequence ID" value="NZ_CALLVZ010000224.1"/>
</dbReference>
<organism evidence="1 2">
    <name type="scientific">Prevotella jejuni</name>
    <dbReference type="NCBI Taxonomy" id="1177574"/>
    <lineage>
        <taxon>Bacteria</taxon>
        <taxon>Pseudomonadati</taxon>
        <taxon>Bacteroidota</taxon>
        <taxon>Bacteroidia</taxon>
        <taxon>Bacteroidales</taxon>
        <taxon>Prevotellaceae</taxon>
        <taxon>Prevotella</taxon>
    </lineage>
</organism>
<gene>
    <name evidence="1" type="ORF">SAMN06265364_12265</name>
</gene>
<reference evidence="1 2" key="1">
    <citation type="submission" date="2017-06" db="EMBL/GenBank/DDBJ databases">
        <authorList>
            <person name="Varghese N."/>
            <person name="Submissions S."/>
        </authorList>
    </citation>
    <scope>NUCLEOTIDE SEQUENCE [LARGE SCALE GENOMIC DNA]</scope>
    <source>
        <strain evidence="1 2">DSM 26989</strain>
    </source>
</reference>
<evidence type="ECO:0000313" key="2">
    <source>
        <dbReference type="Proteomes" id="UP000198427"/>
    </source>
</evidence>
<keyword evidence="2" id="KW-1185">Reference proteome</keyword>
<evidence type="ECO:0000313" key="1">
    <source>
        <dbReference type="EMBL" id="SNR95473.1"/>
    </source>
</evidence>
<dbReference type="EMBL" id="FZNZ01000022">
    <property type="protein sequence ID" value="SNR95473.1"/>
    <property type="molecule type" value="Genomic_DNA"/>
</dbReference>
<accession>A0A2K9HCS9</accession>
<dbReference type="GeneID" id="94028648"/>
<name>A0A2K9HCS9_9BACT</name>